<dbReference type="PROSITE" id="PS01081">
    <property type="entry name" value="HTH_TETR_1"/>
    <property type="match status" value="1"/>
</dbReference>
<dbReference type="PANTHER" id="PTHR43479:SF11">
    <property type="entry name" value="ACREF_ENVCD OPERON REPRESSOR-RELATED"/>
    <property type="match status" value="1"/>
</dbReference>
<keyword evidence="1 2" id="KW-0238">DNA-binding</keyword>
<accession>A0A7G9GQA3</accession>
<organism evidence="4 5">
    <name type="scientific">[Eubacterium] hominis</name>
    <dbReference type="NCBI Taxonomy" id="2764325"/>
    <lineage>
        <taxon>Bacteria</taxon>
        <taxon>Bacillati</taxon>
        <taxon>Bacillota</taxon>
        <taxon>Erysipelotrichia</taxon>
        <taxon>Erysipelotrichales</taxon>
        <taxon>Erysipelotrichaceae</taxon>
        <taxon>Amedibacillus</taxon>
    </lineage>
</organism>
<dbReference type="KEGG" id="ehn:H9Q80_03240"/>
<dbReference type="InterPro" id="IPR023772">
    <property type="entry name" value="DNA-bd_HTH_TetR-type_CS"/>
</dbReference>
<feature type="domain" description="HTH tetR-type" evidence="3">
    <location>
        <begin position="5"/>
        <end position="65"/>
    </location>
</feature>
<dbReference type="AlphaFoldDB" id="A0A7G9GQA3"/>
<feature type="DNA-binding region" description="H-T-H motif" evidence="2">
    <location>
        <begin position="28"/>
        <end position="47"/>
    </location>
</feature>
<dbReference type="Gene3D" id="1.10.357.10">
    <property type="entry name" value="Tetracycline Repressor, domain 2"/>
    <property type="match status" value="1"/>
</dbReference>
<dbReference type="InterPro" id="IPR001647">
    <property type="entry name" value="HTH_TetR"/>
</dbReference>
<name>A0A7G9GQA3_9FIRM</name>
<dbReference type="PROSITE" id="PS50977">
    <property type="entry name" value="HTH_TETR_2"/>
    <property type="match status" value="1"/>
</dbReference>
<evidence type="ECO:0000256" key="2">
    <source>
        <dbReference type="PROSITE-ProRule" id="PRU00335"/>
    </source>
</evidence>
<sequence>MNKVVTTREELLHTAQEIVFQDGMDKLSIRALAKKHDISVGAVYNYFPSKSELVLAIIENFWKQVFHQDICEMSSQLPFTEFYEIVYQRLVKHSEAFFSVLLGQLNILKDNDKEKGKQMEQKYMIHIQNGFLYALQQDERIHPSIWNEVFTKEDFVCFLLEMMINDLTHQRMDCRFTKEILERLLYEKQEER</sequence>
<protein>
    <submittedName>
        <fullName evidence="4">TetR/AcrR family transcriptional regulator</fullName>
    </submittedName>
</protein>
<evidence type="ECO:0000313" key="5">
    <source>
        <dbReference type="Proteomes" id="UP000515856"/>
    </source>
</evidence>
<dbReference type="Pfam" id="PF00440">
    <property type="entry name" value="TetR_N"/>
    <property type="match status" value="1"/>
</dbReference>
<keyword evidence="5" id="KW-1185">Reference proteome</keyword>
<dbReference type="InterPro" id="IPR050624">
    <property type="entry name" value="HTH-type_Tx_Regulator"/>
</dbReference>
<dbReference type="Proteomes" id="UP000515856">
    <property type="component" value="Chromosome"/>
</dbReference>
<dbReference type="RefSeq" id="WP_117455217.1">
    <property type="nucleotide sequence ID" value="NZ_CP060636.1"/>
</dbReference>
<dbReference type="PANTHER" id="PTHR43479">
    <property type="entry name" value="ACREF/ENVCD OPERON REPRESSOR-RELATED"/>
    <property type="match status" value="1"/>
</dbReference>
<reference evidence="4 5" key="1">
    <citation type="submission" date="2020-08" db="EMBL/GenBank/DDBJ databases">
        <authorList>
            <person name="Liu C."/>
            <person name="Sun Q."/>
        </authorList>
    </citation>
    <scope>NUCLEOTIDE SEQUENCE [LARGE SCALE GENOMIC DNA]</scope>
    <source>
        <strain evidence="4 5">NSJ-61</strain>
    </source>
</reference>
<dbReference type="SUPFAM" id="SSF46689">
    <property type="entry name" value="Homeodomain-like"/>
    <property type="match status" value="1"/>
</dbReference>
<dbReference type="EMBL" id="CP060636">
    <property type="protein sequence ID" value="QNM12985.1"/>
    <property type="molecule type" value="Genomic_DNA"/>
</dbReference>
<gene>
    <name evidence="4" type="ORF">H9Q80_03240</name>
</gene>
<proteinExistence type="predicted"/>
<dbReference type="GO" id="GO:0003677">
    <property type="term" value="F:DNA binding"/>
    <property type="evidence" value="ECO:0007669"/>
    <property type="project" value="UniProtKB-UniRule"/>
</dbReference>
<dbReference type="InterPro" id="IPR009057">
    <property type="entry name" value="Homeodomain-like_sf"/>
</dbReference>
<evidence type="ECO:0000256" key="1">
    <source>
        <dbReference type="ARBA" id="ARBA00023125"/>
    </source>
</evidence>
<dbReference type="PRINTS" id="PR00455">
    <property type="entry name" value="HTHTETR"/>
</dbReference>
<evidence type="ECO:0000259" key="3">
    <source>
        <dbReference type="PROSITE" id="PS50977"/>
    </source>
</evidence>
<evidence type="ECO:0000313" key="4">
    <source>
        <dbReference type="EMBL" id="QNM12985.1"/>
    </source>
</evidence>